<dbReference type="InterPro" id="IPR023828">
    <property type="entry name" value="Peptidase_S8_Ser-AS"/>
</dbReference>
<dbReference type="PROSITE" id="PS51892">
    <property type="entry name" value="SUBTILASE"/>
    <property type="match status" value="1"/>
</dbReference>
<evidence type="ECO:0000256" key="6">
    <source>
        <dbReference type="ARBA" id="ARBA00022825"/>
    </source>
</evidence>
<dbReference type="GO" id="GO:0006508">
    <property type="term" value="P:proteolysis"/>
    <property type="evidence" value="ECO:0007669"/>
    <property type="project" value="UniProtKB-KW"/>
</dbReference>
<dbReference type="Gene3D" id="3.40.50.200">
    <property type="entry name" value="Peptidase S8/S53 domain"/>
    <property type="match status" value="1"/>
</dbReference>
<dbReference type="Pfam" id="PF00082">
    <property type="entry name" value="Peptidase_S8"/>
    <property type="match status" value="1"/>
</dbReference>
<evidence type="ECO:0000256" key="3">
    <source>
        <dbReference type="ARBA" id="ARBA00022670"/>
    </source>
</evidence>
<feature type="region of interest" description="Disordered" evidence="11">
    <location>
        <begin position="28"/>
        <end position="53"/>
    </location>
</feature>
<feature type="domain" description="PA" evidence="14">
    <location>
        <begin position="451"/>
        <end position="517"/>
    </location>
</feature>
<comment type="subcellular location">
    <subcellularLocation>
        <location evidence="1">Secreted</location>
    </subcellularLocation>
</comment>
<gene>
    <name evidence="17" type="ORF">SAMN05445756_1908</name>
</gene>
<dbReference type="Proteomes" id="UP000198122">
    <property type="component" value="Unassembled WGS sequence"/>
</dbReference>
<dbReference type="InterPro" id="IPR007253">
    <property type="entry name" value="Cell_wall-bd_2"/>
</dbReference>
<dbReference type="InterPro" id="IPR010259">
    <property type="entry name" value="S8pro/Inhibitor_I9"/>
</dbReference>
<evidence type="ECO:0000256" key="1">
    <source>
        <dbReference type="ARBA" id="ARBA00004613"/>
    </source>
</evidence>
<evidence type="ECO:0000256" key="4">
    <source>
        <dbReference type="ARBA" id="ARBA00022729"/>
    </source>
</evidence>
<evidence type="ECO:0000259" key="13">
    <source>
        <dbReference type="Pfam" id="PF00082"/>
    </source>
</evidence>
<keyword evidence="7" id="KW-0325">Glycoprotein</keyword>
<dbReference type="GO" id="GO:0004252">
    <property type="term" value="F:serine-type endopeptidase activity"/>
    <property type="evidence" value="ECO:0007669"/>
    <property type="project" value="UniProtKB-UniRule"/>
</dbReference>
<evidence type="ECO:0000256" key="8">
    <source>
        <dbReference type="PIRSR" id="PIRSR615500-1"/>
    </source>
</evidence>
<dbReference type="OrthoDB" id="9762066at2"/>
<organism evidence="17 18">
    <name type="scientific">Kytococcus aerolatus</name>
    <dbReference type="NCBI Taxonomy" id="592308"/>
    <lineage>
        <taxon>Bacteria</taxon>
        <taxon>Bacillati</taxon>
        <taxon>Actinomycetota</taxon>
        <taxon>Actinomycetes</taxon>
        <taxon>Micrococcales</taxon>
        <taxon>Kytococcaceae</taxon>
        <taxon>Kytococcus</taxon>
    </lineage>
</organism>
<feature type="domain" description="Subtilisin-like protease fibronectin type-III" evidence="16">
    <location>
        <begin position="696"/>
        <end position="790"/>
    </location>
</feature>
<keyword evidence="6 9" id="KW-0720">Serine protease</keyword>
<dbReference type="RefSeq" id="WP_088818900.1">
    <property type="nucleotide sequence ID" value="NZ_FYEZ01000003.1"/>
</dbReference>
<dbReference type="InterPro" id="IPR003137">
    <property type="entry name" value="PA_domain"/>
</dbReference>
<dbReference type="Gene3D" id="3.30.70.80">
    <property type="entry name" value="Peptidase S8 propeptide/proteinase inhibitor I9"/>
    <property type="match status" value="1"/>
</dbReference>
<sequence>MTVPSHLTRVGLASTMAIALAGSLLPATATGPAPDQEATDRSQRQSATVQQAQAKQAAASQDFTHGTYLVTFADQPAIAYDGHVEGYPATQPGQGAKLNASSSAVQRYAGLLHARQDRVLASVGAGKPSQRYTNALSGVAVDLTADQAKRLASSPRVLSVVKERIDQLDTHLSPDFLGLTGPDGVWNAGTGYQGEGMVVGVIDSGISWHNPSFSPEGMPAAPADWEGACAPATNDFPAEACNNKIVGARHFVDGFGADRIAEHESLSPLDVGGHGSHTASTAAGNRDVPAIAQDRELGQVSGVAPKAHVAAYKVCWDEKDGDGGCANTDSVAAIDQAVADGVDVLNYSISGTRENYLDPVEIAFMNASANGIFVAASSGNSGPAESTTAHPSPWLTTVAASTHAISEQTLVTGDGRRYIGASVTEDLPDGAPMILADQAVAAGRTVEEALLCLPGSLDAAKVAGKIVVCDRGENARTEKSDTVAEAGGVGMVLVNTSESSLDSDLHVIPTVHLSHTHRDAVRAYVEGAGPEATGTILDSNEGTTTEVPEIAGFSSRGPSLAGSGDVLKPDISAPGVGVLAASASPERGADVFEYMSGTSMSSPHIAGLAALVKQANPSWTPMAVKSALMTSARDHASAASNDPFATGAGFVEPRRMLNPGLVYDANQSDWFDFLAGQGATYSDGSPVSENPIDASDLNQASIAIGELLGDQTVTRTITNVSGRATTWEASFSGLEGVEATVSPSTVDLGPGESAEVEVTFTDVGLADGAWSKGHLIWSATGQSDVRSPIALRARDISAPAIVHESAAAPSVDIPITSSDDRSVDMEVKGLVPGEDVAASVGMPADNSDLIVDDPNNLRYDVTITEGEQLWSEIIPADTSTDLDLFVTPKGSDQLVGMSAAAGAEEQVLLPDLEPGEYTVHVQAWNLNGQASTDLTLRTFEVPDEDQGNLTFDDPVQLPRKTETDVTGAIGVDDVTRAWLGEAVVTENGQELDSTYVYLDPAEGGPVDPSLTRLWGSDRYGTAADVASEFGASDTVYIASGEGFADAMSGSAGAAAGVRSTKGLPSVNGEDLPLLLTRSDRVPAATSETLAELGAKKVILIGGETAISPAVADELAAQGLTVERIGGATRYETSANVAMRFEPGVETVYLASGEGYADAVTGTALAGSQNTPVLLTDPDELRPETAAALEALQPQRVVVLGGPAAVSDAVHQAAGASERLAGSDRYETSVKISEAFGERDLSSFASGLDFPDALAGAALASRNDGPVLLTRPDRVPAPVAEHVAANQTSENYLFGGTTAVSEQVENELRALLGL</sequence>
<dbReference type="Gene3D" id="2.60.40.2310">
    <property type="match status" value="1"/>
</dbReference>
<keyword evidence="5 9" id="KW-0378">Hydrolase</keyword>
<dbReference type="InterPro" id="IPR034197">
    <property type="entry name" value="Peptidases_S8_3"/>
</dbReference>
<evidence type="ECO:0000256" key="7">
    <source>
        <dbReference type="ARBA" id="ARBA00023180"/>
    </source>
</evidence>
<feature type="active site" description="Charge relay system" evidence="8 9">
    <location>
        <position position="274"/>
    </location>
</feature>
<reference evidence="17 18" key="1">
    <citation type="submission" date="2017-06" db="EMBL/GenBank/DDBJ databases">
        <authorList>
            <person name="Kim H.J."/>
            <person name="Triplett B.A."/>
        </authorList>
    </citation>
    <scope>NUCLEOTIDE SEQUENCE [LARGE SCALE GENOMIC DNA]</scope>
    <source>
        <strain evidence="17 18">DSM 22179</strain>
    </source>
</reference>
<protein>
    <submittedName>
        <fullName evidence="17">Putative cell wall-binding protein</fullName>
    </submittedName>
</protein>
<dbReference type="GO" id="GO:0005576">
    <property type="term" value="C:extracellular region"/>
    <property type="evidence" value="ECO:0007669"/>
    <property type="project" value="UniProtKB-SubCell"/>
</dbReference>
<dbReference type="PROSITE" id="PS00138">
    <property type="entry name" value="SUBTILASE_SER"/>
    <property type="match status" value="1"/>
</dbReference>
<feature type="domain" description="Peptidase S8/S53" evidence="13">
    <location>
        <begin position="194"/>
        <end position="644"/>
    </location>
</feature>
<dbReference type="PROSITE" id="PS00136">
    <property type="entry name" value="SUBTILASE_ASP"/>
    <property type="match status" value="1"/>
</dbReference>
<dbReference type="Pfam" id="PF04122">
    <property type="entry name" value="CW_binding_2"/>
    <property type="match status" value="3"/>
</dbReference>
<evidence type="ECO:0000259" key="16">
    <source>
        <dbReference type="Pfam" id="PF17766"/>
    </source>
</evidence>
<dbReference type="CDD" id="cd02120">
    <property type="entry name" value="PA_subtilisin_like"/>
    <property type="match status" value="1"/>
</dbReference>
<evidence type="ECO:0000256" key="10">
    <source>
        <dbReference type="RuleBase" id="RU003355"/>
    </source>
</evidence>
<dbReference type="EMBL" id="FYEZ01000003">
    <property type="protein sequence ID" value="SNC73326.1"/>
    <property type="molecule type" value="Genomic_DNA"/>
</dbReference>
<keyword evidence="3 9" id="KW-0645">Protease</keyword>
<feature type="active site" description="Charge relay system" evidence="8 9">
    <location>
        <position position="599"/>
    </location>
</feature>
<dbReference type="Gene3D" id="2.60.120.380">
    <property type="match status" value="1"/>
</dbReference>
<proteinExistence type="inferred from homology"/>
<dbReference type="InterPro" id="IPR045051">
    <property type="entry name" value="SBT"/>
</dbReference>
<feature type="chain" id="PRO_5013301699" evidence="12">
    <location>
        <begin position="30"/>
        <end position="1313"/>
    </location>
</feature>
<evidence type="ECO:0000256" key="11">
    <source>
        <dbReference type="SAM" id="MobiDB-lite"/>
    </source>
</evidence>
<evidence type="ECO:0000256" key="2">
    <source>
        <dbReference type="ARBA" id="ARBA00011073"/>
    </source>
</evidence>
<comment type="similarity">
    <text evidence="2 9 10">Belongs to the peptidase S8 family.</text>
</comment>
<evidence type="ECO:0000313" key="17">
    <source>
        <dbReference type="EMBL" id="SNC73326.1"/>
    </source>
</evidence>
<dbReference type="Pfam" id="PF02225">
    <property type="entry name" value="PA"/>
    <property type="match status" value="1"/>
</dbReference>
<accession>A0A212U555</accession>
<evidence type="ECO:0000256" key="12">
    <source>
        <dbReference type="SAM" id="SignalP"/>
    </source>
</evidence>
<feature type="signal peptide" evidence="12">
    <location>
        <begin position="1"/>
        <end position="29"/>
    </location>
</feature>
<evidence type="ECO:0000256" key="9">
    <source>
        <dbReference type="PROSITE-ProRule" id="PRU01240"/>
    </source>
</evidence>
<evidence type="ECO:0000313" key="18">
    <source>
        <dbReference type="Proteomes" id="UP000198122"/>
    </source>
</evidence>
<evidence type="ECO:0000259" key="14">
    <source>
        <dbReference type="Pfam" id="PF02225"/>
    </source>
</evidence>
<dbReference type="InterPro" id="IPR036852">
    <property type="entry name" value="Peptidase_S8/S53_dom_sf"/>
</dbReference>
<dbReference type="InterPro" id="IPR023827">
    <property type="entry name" value="Peptidase_S8_Asp-AS"/>
</dbReference>
<dbReference type="Pfam" id="PF17766">
    <property type="entry name" value="fn3_6"/>
    <property type="match status" value="1"/>
</dbReference>
<dbReference type="Gene3D" id="3.40.50.12090">
    <property type="match status" value="2"/>
</dbReference>
<dbReference type="InterPro" id="IPR041469">
    <property type="entry name" value="Subtilisin-like_FN3"/>
</dbReference>
<dbReference type="CDD" id="cd04852">
    <property type="entry name" value="Peptidases_S8_3"/>
    <property type="match status" value="1"/>
</dbReference>
<dbReference type="PRINTS" id="PR00723">
    <property type="entry name" value="SUBTILISIN"/>
</dbReference>
<dbReference type="InterPro" id="IPR000209">
    <property type="entry name" value="Peptidase_S8/S53_dom"/>
</dbReference>
<dbReference type="SUPFAM" id="SSF52743">
    <property type="entry name" value="Subtilisin-like"/>
    <property type="match status" value="1"/>
</dbReference>
<feature type="domain" description="Inhibitor I9" evidence="15">
    <location>
        <begin position="67"/>
        <end position="166"/>
    </location>
</feature>
<name>A0A212U555_9MICO</name>
<dbReference type="PANTHER" id="PTHR10795">
    <property type="entry name" value="PROPROTEIN CONVERTASE SUBTILISIN/KEXIN"/>
    <property type="match status" value="1"/>
</dbReference>
<keyword evidence="4 12" id="KW-0732">Signal</keyword>
<dbReference type="Gene3D" id="3.50.30.30">
    <property type="match status" value="1"/>
</dbReference>
<evidence type="ECO:0000259" key="15">
    <source>
        <dbReference type="Pfam" id="PF05922"/>
    </source>
</evidence>
<evidence type="ECO:0000256" key="5">
    <source>
        <dbReference type="ARBA" id="ARBA00022801"/>
    </source>
</evidence>
<dbReference type="Pfam" id="PF05922">
    <property type="entry name" value="Inhibitor_I9"/>
    <property type="match status" value="1"/>
</dbReference>
<dbReference type="InterPro" id="IPR037045">
    <property type="entry name" value="S8pro/Inhibitor_I9_sf"/>
</dbReference>
<dbReference type="InterPro" id="IPR015500">
    <property type="entry name" value="Peptidase_S8_subtilisin-rel"/>
</dbReference>
<keyword evidence="18" id="KW-1185">Reference proteome</keyword>
<feature type="active site" description="Charge relay system" evidence="8 9">
    <location>
        <position position="203"/>
    </location>
</feature>